<dbReference type="EMBL" id="LNXU01000002">
    <property type="protein sequence ID" value="KTC77376.1"/>
    <property type="molecule type" value="Genomic_DNA"/>
</dbReference>
<proteinExistence type="predicted"/>
<dbReference type="RefSeq" id="WP_058458026.1">
    <property type="nucleotide sequence ID" value="NZ_CAAAIY010000003.1"/>
</dbReference>
<protein>
    <submittedName>
        <fullName evidence="2">Virulence protein LvgA</fullName>
    </submittedName>
</protein>
<dbReference type="Proteomes" id="UP000054695">
    <property type="component" value="Unassembled WGS sequence"/>
</dbReference>
<organism evidence="2 3">
    <name type="scientific">Legionella bozemanae</name>
    <name type="common">Fluoribacter bozemanae</name>
    <dbReference type="NCBI Taxonomy" id="447"/>
    <lineage>
        <taxon>Bacteria</taxon>
        <taxon>Pseudomonadati</taxon>
        <taxon>Pseudomonadota</taxon>
        <taxon>Gammaproteobacteria</taxon>
        <taxon>Legionellales</taxon>
        <taxon>Legionellaceae</taxon>
        <taxon>Legionella</taxon>
    </lineage>
</organism>
<evidence type="ECO:0000313" key="3">
    <source>
        <dbReference type="Proteomes" id="UP000054695"/>
    </source>
</evidence>
<dbReference type="OrthoDB" id="5645946at2"/>
<gene>
    <name evidence="2" type="primary">lvgA</name>
    <name evidence="2" type="ORF">Lboz_0329</name>
</gene>
<reference evidence="2 3" key="1">
    <citation type="submission" date="2015-11" db="EMBL/GenBank/DDBJ databases">
        <title>Genomic analysis of 38 Legionella species identifies large and diverse effector repertoires.</title>
        <authorList>
            <person name="Burstein D."/>
            <person name="Amaro F."/>
            <person name="Zusman T."/>
            <person name="Lifshitz Z."/>
            <person name="Cohen O."/>
            <person name="Gilbert J.A."/>
            <person name="Pupko T."/>
            <person name="Shuman H.A."/>
            <person name="Segal G."/>
        </authorList>
    </citation>
    <scope>NUCLEOTIDE SEQUENCE [LARGE SCALE GENOMIC DNA]</scope>
    <source>
        <strain evidence="2 3">WIGA</strain>
    </source>
</reference>
<keyword evidence="3" id="KW-1185">Reference proteome</keyword>
<sequence>MADESDIPITEENTDFPDAEENFELLDNESSIDFRKLQMEEDLNDPVTLVERVYQIWWHWADFELYIVAPTIDIISPAIILKPELIPGTNEFEFVYPILDAGSKLSTSKSEEMLSAGMSMYKLYMTIEKMIYILVERLKEGGIDKETEVQVAFGGHLLPQRKAFESIINLPYNVVVTNFDPGAWGERYLQIVKQNADKYGYPAESPRDTFRQLHKGSSSGPKR</sequence>
<evidence type="ECO:0000313" key="2">
    <source>
        <dbReference type="EMBL" id="KTC77376.1"/>
    </source>
</evidence>
<feature type="region of interest" description="Disordered" evidence="1">
    <location>
        <begin position="202"/>
        <end position="223"/>
    </location>
</feature>
<evidence type="ECO:0000256" key="1">
    <source>
        <dbReference type="SAM" id="MobiDB-lite"/>
    </source>
</evidence>
<dbReference type="PATRIC" id="fig|447.4.peg.356"/>
<dbReference type="AlphaFoldDB" id="A0A0W0S235"/>
<accession>A0A0W0S235</accession>
<dbReference type="STRING" id="447.Lboz_0329"/>
<comment type="caution">
    <text evidence="2">The sequence shown here is derived from an EMBL/GenBank/DDBJ whole genome shotgun (WGS) entry which is preliminary data.</text>
</comment>
<name>A0A0W0S235_LEGBO</name>